<organism evidence="8 9">
    <name type="scientific">Nocardia macrotermitis</name>
    <dbReference type="NCBI Taxonomy" id="2585198"/>
    <lineage>
        <taxon>Bacteria</taxon>
        <taxon>Bacillati</taxon>
        <taxon>Actinomycetota</taxon>
        <taxon>Actinomycetes</taxon>
        <taxon>Mycobacteriales</taxon>
        <taxon>Nocardiaceae</taxon>
        <taxon>Nocardia</taxon>
    </lineage>
</organism>
<dbReference type="SUPFAM" id="SSF52172">
    <property type="entry name" value="CheY-like"/>
    <property type="match status" value="1"/>
</dbReference>
<dbReference type="InterPro" id="IPR001789">
    <property type="entry name" value="Sig_transdc_resp-reg_receiver"/>
</dbReference>
<dbReference type="GO" id="GO:0006355">
    <property type="term" value="P:regulation of DNA-templated transcription"/>
    <property type="evidence" value="ECO:0007669"/>
    <property type="project" value="TreeGrafter"/>
</dbReference>
<feature type="domain" description="Response regulatory" evidence="7">
    <location>
        <begin position="27"/>
        <end position="140"/>
    </location>
</feature>
<dbReference type="EMBL" id="WEGK01000011">
    <property type="protein sequence ID" value="MQY21740.1"/>
    <property type="molecule type" value="Genomic_DNA"/>
</dbReference>
<dbReference type="Pfam" id="PF00072">
    <property type="entry name" value="Response_reg"/>
    <property type="match status" value="1"/>
</dbReference>
<evidence type="ECO:0000256" key="2">
    <source>
        <dbReference type="ARBA" id="ARBA00023012"/>
    </source>
</evidence>
<keyword evidence="9" id="KW-1185">Reference proteome</keyword>
<proteinExistence type="predicted"/>
<dbReference type="PROSITE" id="PS50110">
    <property type="entry name" value="RESPONSE_REGULATORY"/>
    <property type="match status" value="1"/>
</dbReference>
<evidence type="ECO:0000256" key="4">
    <source>
        <dbReference type="ARBA" id="ARBA00023125"/>
    </source>
</evidence>
<dbReference type="InterPro" id="IPR039420">
    <property type="entry name" value="WalR-like"/>
</dbReference>
<feature type="modified residue" description="4-aspartylphosphate" evidence="6">
    <location>
        <position position="76"/>
    </location>
</feature>
<evidence type="ECO:0000313" key="8">
    <source>
        <dbReference type="EMBL" id="MQY21740.1"/>
    </source>
</evidence>
<dbReference type="AlphaFoldDB" id="A0A7K0D7I6"/>
<keyword evidence="1 6" id="KW-0597">Phosphoprotein</keyword>
<dbReference type="GO" id="GO:0000156">
    <property type="term" value="F:phosphorelay response regulator activity"/>
    <property type="evidence" value="ECO:0007669"/>
    <property type="project" value="TreeGrafter"/>
</dbReference>
<dbReference type="GO" id="GO:0000976">
    <property type="term" value="F:transcription cis-regulatory region binding"/>
    <property type="evidence" value="ECO:0007669"/>
    <property type="project" value="TreeGrafter"/>
</dbReference>
<keyword evidence="5" id="KW-0804">Transcription</keyword>
<keyword evidence="2" id="KW-0902">Two-component regulatory system</keyword>
<sequence length="171" mass="18198">MNRYPHPMSSVRDTSVPLSGGKLVVARVLVAEGNPAAAEMVVLVLEHAGYQSMRTVTGRQVLAAALQWHPDLVLLDLDLPDLPGPDVCRRLREMVSAPILAVSTESDPEAAELALACGASDFVRKPFRTVDLLSRIESRLAGTVLGWSGRSGAGAVHDPDIVAPHVDSFDA</sequence>
<evidence type="ECO:0000256" key="3">
    <source>
        <dbReference type="ARBA" id="ARBA00023015"/>
    </source>
</evidence>
<dbReference type="PANTHER" id="PTHR48111">
    <property type="entry name" value="REGULATOR OF RPOS"/>
    <property type="match status" value="1"/>
</dbReference>
<dbReference type="GO" id="GO:0032993">
    <property type="term" value="C:protein-DNA complex"/>
    <property type="evidence" value="ECO:0007669"/>
    <property type="project" value="TreeGrafter"/>
</dbReference>
<evidence type="ECO:0000259" key="7">
    <source>
        <dbReference type="PROSITE" id="PS50110"/>
    </source>
</evidence>
<dbReference type="Proteomes" id="UP000438448">
    <property type="component" value="Unassembled WGS sequence"/>
</dbReference>
<reference evidence="8 9" key="1">
    <citation type="submission" date="2019-10" db="EMBL/GenBank/DDBJ databases">
        <title>Nocardia macrotermitis sp. nov. and Nocardia aurantia sp. nov., isolated from the gut of fungus growing-termite Macrotermes natalensis.</title>
        <authorList>
            <person name="Benndorf R."/>
            <person name="Schwitalla J."/>
            <person name="Martin K."/>
            <person name="De Beer W."/>
            <person name="Kaster A.-K."/>
            <person name="Vollmers J."/>
            <person name="Poulsen M."/>
            <person name="Beemelmanns C."/>
        </authorList>
    </citation>
    <scope>NUCLEOTIDE SEQUENCE [LARGE SCALE GENOMIC DNA]</scope>
    <source>
        <strain evidence="8 9">RB20</strain>
    </source>
</reference>
<protein>
    <submittedName>
        <fullName evidence="8">Regulator of RpoS</fullName>
    </submittedName>
</protein>
<dbReference type="InterPro" id="IPR011006">
    <property type="entry name" value="CheY-like_superfamily"/>
</dbReference>
<evidence type="ECO:0000313" key="9">
    <source>
        <dbReference type="Proteomes" id="UP000438448"/>
    </source>
</evidence>
<evidence type="ECO:0000256" key="1">
    <source>
        <dbReference type="ARBA" id="ARBA00022553"/>
    </source>
</evidence>
<dbReference type="SMART" id="SM00448">
    <property type="entry name" value="REC"/>
    <property type="match status" value="1"/>
</dbReference>
<dbReference type="PANTHER" id="PTHR48111:SF1">
    <property type="entry name" value="TWO-COMPONENT RESPONSE REGULATOR ORR33"/>
    <property type="match status" value="1"/>
</dbReference>
<name>A0A7K0D7I6_9NOCA</name>
<dbReference type="GO" id="GO:0005829">
    <property type="term" value="C:cytosol"/>
    <property type="evidence" value="ECO:0007669"/>
    <property type="project" value="TreeGrafter"/>
</dbReference>
<comment type="caution">
    <text evidence="8">The sequence shown here is derived from an EMBL/GenBank/DDBJ whole genome shotgun (WGS) entry which is preliminary data.</text>
</comment>
<dbReference type="Gene3D" id="3.40.50.2300">
    <property type="match status" value="1"/>
</dbReference>
<keyword evidence="3" id="KW-0805">Transcription regulation</keyword>
<dbReference type="OrthoDB" id="4557918at2"/>
<evidence type="ECO:0000256" key="6">
    <source>
        <dbReference type="PROSITE-ProRule" id="PRU00169"/>
    </source>
</evidence>
<gene>
    <name evidence="8" type="primary">rssB</name>
    <name evidence="8" type="ORF">NRB20_48530</name>
</gene>
<keyword evidence="4" id="KW-0238">DNA-binding</keyword>
<accession>A0A7K0D7I6</accession>
<evidence type="ECO:0000256" key="5">
    <source>
        <dbReference type="ARBA" id="ARBA00023163"/>
    </source>
</evidence>